<name>A0ABW4E8T7_9LACO</name>
<organism evidence="1 2">
    <name type="scientific">Lacticaseibacillus baoqingensis</name>
    <dbReference type="NCBI Taxonomy" id="2486013"/>
    <lineage>
        <taxon>Bacteria</taxon>
        <taxon>Bacillati</taxon>
        <taxon>Bacillota</taxon>
        <taxon>Bacilli</taxon>
        <taxon>Lactobacillales</taxon>
        <taxon>Lactobacillaceae</taxon>
        <taxon>Lacticaseibacillus</taxon>
    </lineage>
</organism>
<gene>
    <name evidence="1" type="ORF">ACFQ5J_09790</name>
</gene>
<accession>A0ABW4E8T7</accession>
<evidence type="ECO:0008006" key="3">
    <source>
        <dbReference type="Google" id="ProtNLM"/>
    </source>
</evidence>
<reference evidence="2" key="1">
    <citation type="journal article" date="2019" name="Int. J. Syst. Evol. Microbiol.">
        <title>The Global Catalogue of Microorganisms (GCM) 10K type strain sequencing project: providing services to taxonomists for standard genome sequencing and annotation.</title>
        <authorList>
            <consortium name="The Broad Institute Genomics Platform"/>
            <consortium name="The Broad Institute Genome Sequencing Center for Infectious Disease"/>
            <person name="Wu L."/>
            <person name="Ma J."/>
        </authorList>
    </citation>
    <scope>NUCLEOTIDE SEQUENCE [LARGE SCALE GENOMIC DNA]</scope>
    <source>
        <strain evidence="2">CCM 8903</strain>
    </source>
</reference>
<comment type="caution">
    <text evidence="1">The sequence shown here is derived from an EMBL/GenBank/DDBJ whole genome shotgun (WGS) entry which is preliminary data.</text>
</comment>
<keyword evidence="2" id="KW-1185">Reference proteome</keyword>
<evidence type="ECO:0000313" key="2">
    <source>
        <dbReference type="Proteomes" id="UP001597252"/>
    </source>
</evidence>
<dbReference type="Proteomes" id="UP001597252">
    <property type="component" value="Unassembled WGS sequence"/>
</dbReference>
<protein>
    <recommendedName>
        <fullName evidence="3">Phage gp6-like head-tail connector protein</fullName>
    </recommendedName>
</protein>
<dbReference type="RefSeq" id="WP_379896624.1">
    <property type="nucleotide sequence ID" value="NZ_JBHTON010000032.1"/>
</dbReference>
<proteinExistence type="predicted"/>
<dbReference type="EMBL" id="JBHTON010000032">
    <property type="protein sequence ID" value="MFD1485518.1"/>
    <property type="molecule type" value="Genomic_DNA"/>
</dbReference>
<evidence type="ECO:0000313" key="1">
    <source>
        <dbReference type="EMBL" id="MFD1485518.1"/>
    </source>
</evidence>
<sequence length="85" mass="9906">MMAKNDDDLRLNPRDFAQLVISSHQVSDDLDPEAIVKRKLTLYLTAYYLAERFNQLQGQDLGAGNEQAQYRQLLQQLEDTKFSDW</sequence>